<keyword evidence="2 8" id="KW-0696">RNA-directed RNA polymerase</keyword>
<dbReference type="InterPro" id="IPR007094">
    <property type="entry name" value="RNA-dir_pol_PSvirus"/>
</dbReference>
<organismHost>
    <name type="scientific">Hordeum vulgare</name>
    <name type="common">Barley</name>
    <dbReference type="NCBI Taxonomy" id="4513"/>
</organismHost>
<evidence type="ECO:0000256" key="6">
    <source>
        <dbReference type="ARBA" id="ARBA00022758"/>
    </source>
</evidence>
<reference evidence="11" key="1">
    <citation type="submission" date="2007-12" db="EMBL/GenBank/DDBJ databases">
        <title>Population genetic diversity of BYDV-PAV from China.</title>
        <authorList>
            <person name="Liu S."/>
            <person name="Wang X."/>
            <person name="Liu Y."/>
            <person name="Zhou G."/>
        </authorList>
    </citation>
    <scope>NUCLEOTIDE SEQUENCE</scope>
    <source>
        <strain evidence="11">06ZZ10</strain>
    </source>
</reference>
<keyword evidence="6" id="KW-0688">Ribosomal frameshifting</keyword>
<dbReference type="InterPro" id="IPR002166">
    <property type="entry name" value="RNA_pol_HCV"/>
</dbReference>
<organismHost>
    <name type="scientific">Secale cereale</name>
    <name type="common">Rye</name>
    <dbReference type="NCBI Taxonomy" id="4550"/>
</organismHost>
<comment type="catalytic activity">
    <reaction evidence="8">
        <text>RNA(n) + a ribonucleoside 5'-triphosphate = RNA(n+1) + diphosphate</text>
        <dbReference type="Rhea" id="RHEA:21248"/>
        <dbReference type="Rhea" id="RHEA-COMP:14527"/>
        <dbReference type="Rhea" id="RHEA-COMP:17342"/>
        <dbReference type="ChEBI" id="CHEBI:33019"/>
        <dbReference type="ChEBI" id="CHEBI:61557"/>
        <dbReference type="ChEBI" id="CHEBI:140395"/>
        <dbReference type="EC" id="2.7.7.48"/>
    </reaction>
</comment>
<dbReference type="CDD" id="cd23233">
    <property type="entry name" value="Luteovirus_RdRp"/>
    <property type="match status" value="1"/>
</dbReference>
<dbReference type="GO" id="GO:0075523">
    <property type="term" value="P:viral translational frameshifting"/>
    <property type="evidence" value="ECO:0007669"/>
    <property type="project" value="UniProtKB-KW"/>
</dbReference>
<evidence type="ECO:0000256" key="7">
    <source>
        <dbReference type="ARBA" id="ARBA00022953"/>
    </source>
</evidence>
<keyword evidence="4 8" id="KW-0548">Nucleotidyltransferase</keyword>
<organismHost>
    <name type="scientific">Avena byzantina</name>
    <dbReference type="NCBI Taxonomy" id="146531"/>
</organismHost>
<keyword evidence="3 8" id="KW-0808">Transferase</keyword>
<dbReference type="InterPro" id="IPR013674">
    <property type="entry name" value="Luteo_Rpol_P1-P2"/>
</dbReference>
<dbReference type="Pfam" id="PF08467">
    <property type="entry name" value="Luteo_P1-P2"/>
    <property type="match status" value="1"/>
</dbReference>
<keyword evidence="5 8" id="KW-0547">Nucleotide-binding</keyword>
<reference evidence="11" key="2">
    <citation type="journal article" date="2011" name="PLoS ONE">
        <title>Dynamics of molecular evolution and phylogeography of Barley yellow dwarf virus-PAV.</title>
        <authorList>
            <person name="Wu B."/>
            <person name="Blanchard-Letort A."/>
            <person name="Liu Y."/>
            <person name="Zhou G."/>
            <person name="Wang X."/>
            <person name="Elena S.F."/>
        </authorList>
    </citation>
    <scope>NUCLEOTIDE SEQUENCE</scope>
    <source>
        <strain evidence="11">06ZZ10</strain>
    </source>
</reference>
<organismHost>
    <name type="scientific">Lolium multiflorum</name>
    <name type="common">Italian ryegrass</name>
    <name type="synonym">Lolium perenne subsp. multiflorum</name>
    <dbReference type="NCBI Taxonomy" id="4521"/>
</organismHost>
<dbReference type="GO" id="GO:0000166">
    <property type="term" value="F:nucleotide binding"/>
    <property type="evidence" value="ECO:0007669"/>
    <property type="project" value="UniProtKB-KW"/>
</dbReference>
<dbReference type="InterPro" id="IPR043502">
    <property type="entry name" value="DNA/RNA_pol_sf"/>
</dbReference>
<evidence type="ECO:0000256" key="4">
    <source>
        <dbReference type="ARBA" id="ARBA00022695"/>
    </source>
</evidence>
<evidence type="ECO:0000256" key="5">
    <source>
        <dbReference type="ARBA" id="ARBA00022741"/>
    </source>
</evidence>
<feature type="domain" description="RdRp catalytic" evidence="10">
    <location>
        <begin position="562"/>
        <end position="677"/>
    </location>
</feature>
<accession>B0FKK0</accession>
<dbReference type="PROSITE" id="PS50507">
    <property type="entry name" value="RDRP_SSRNA_POS"/>
    <property type="match status" value="1"/>
</dbReference>
<keyword evidence="9" id="KW-0175">Coiled coil</keyword>
<organismHost>
    <name type="scientific">Oryza sativa</name>
    <name type="common">Rice</name>
    <dbReference type="NCBI Taxonomy" id="4530"/>
</organismHost>
<dbReference type="InterPro" id="IPR043128">
    <property type="entry name" value="Rev_trsase/Diguanyl_cyclase"/>
</dbReference>
<evidence type="ECO:0000256" key="1">
    <source>
        <dbReference type="ARBA" id="ARBA00012494"/>
    </source>
</evidence>
<evidence type="ECO:0000256" key="3">
    <source>
        <dbReference type="ARBA" id="ARBA00022679"/>
    </source>
</evidence>
<dbReference type="GO" id="GO:0003723">
    <property type="term" value="F:RNA binding"/>
    <property type="evidence" value="ECO:0007669"/>
    <property type="project" value="InterPro"/>
</dbReference>
<dbReference type="SUPFAM" id="SSF56672">
    <property type="entry name" value="DNA/RNA polymerases"/>
    <property type="match status" value="1"/>
</dbReference>
<evidence type="ECO:0000256" key="2">
    <source>
        <dbReference type="ARBA" id="ARBA00022484"/>
    </source>
</evidence>
<sequence>MVFFEMLIGASVKAVKDFISHCYSRLKSIYYSFKRWLLEISGQFKAHDAFVNMCFGHIADIEDFEAELAEEYAEKEEEIEEARSLLRLLTAQKSKSGVDEAWTDFFLKSRGGVYAPLNCEPKAIELDAKADKLEKLLEDMHLFEVRAAKTYIKEKGRGFINCWNDLRSRLKLVKSVKDEAKDNIKAASKIGVEFSAPTNIADLYTFTEVTKVETGLTKETTRVVNGEEETSTVPLVEDVRKIKDDEVSRESASNWIREVIKLKNSTLSADELSLATIARYVENLGEKYKLDIASKTYLKQCAMISVPIPSQKDIKTKMVIQSPAARALRERVAVLDSQGFLEGLCTASGFESPFTILGLPEIAVTDGARLRKVSSNINYLTQTHLGLVYKAPNASLHNALVAIERRVFTVGKGDSAIYPPHPEYDIFSETMGYFAESIVNKVGYCKTYTPQQLALSYSAGKRAQYFKAIESLKKEPYQMKDSNVQAFLKKEKHWMTKAIAPRLICPRSKRYNIILGTRLKFNEKKIMHAIDGVFGSPTVLSGYDSFTQGRIIASKWQKFASPVAIGVDASRFDQHVSEQALKWEHGIYNGIFGDNELALALEHQLVNNIKMFVEDKMLTFKVRGHRMSGDINTSMGNKLIMCGMMHAYFKKLGVEAELCNNGDDCVIITERANEHLFGGMYDHFLKYGFNMVTETPVYELGELEFCQSKPVRIGGNYRMVRRPDCIGKDSNTLLSMCNESDVKSYMSAVAQCGLVLNAGVPILESFYRCLYRSSGYKKVSEEYIKNVISYGTDERLQGRRTFEETPITTDNRMSYWESFGVDPKIQQLVERYYDNLTVSAQLQSVKVTSPHLQSILLSIPENNSHNEY</sequence>
<proteinExistence type="predicted"/>
<keyword evidence="7 8" id="KW-0693">Viral RNA replication</keyword>
<evidence type="ECO:0000313" key="11">
    <source>
        <dbReference type="EMBL" id="ABY73541.1"/>
    </source>
</evidence>
<evidence type="ECO:0000259" key="10">
    <source>
        <dbReference type="PROSITE" id="PS50507"/>
    </source>
</evidence>
<organismHost>
    <name type="scientific">Lolium perenne</name>
    <name type="common">Perennial ryegrass</name>
    <dbReference type="NCBI Taxonomy" id="4522"/>
</organismHost>
<dbReference type="EC" id="2.7.7.48" evidence="1 8"/>
<feature type="coiled-coil region" evidence="9">
    <location>
        <begin position="58"/>
        <end position="92"/>
    </location>
</feature>
<dbReference type="Gene3D" id="3.30.70.270">
    <property type="match status" value="1"/>
</dbReference>
<organism evidence="11">
    <name type="scientific">Barley yellow dwarf virus (isolate PAV)</name>
    <name type="common">BYDV</name>
    <dbReference type="NCBI Taxonomy" id="2169986"/>
    <lineage>
        <taxon>Viruses</taxon>
        <taxon>Riboviria</taxon>
        <taxon>Orthornavirae</taxon>
        <taxon>Kitrinoviricota</taxon>
        <taxon>Tolucaviricetes</taxon>
        <taxon>Tolivirales</taxon>
        <taxon>Tombusviridae</taxon>
        <taxon>Regressovirinae</taxon>
        <taxon>Luteovirus</taxon>
        <taxon>Luteovirus pavhordei</taxon>
    </lineage>
</organism>
<dbReference type="GO" id="GO:0003968">
    <property type="term" value="F:RNA-directed RNA polymerase activity"/>
    <property type="evidence" value="ECO:0007669"/>
    <property type="project" value="UniProtKB-KW"/>
</dbReference>
<organismHost>
    <name type="scientific">Triticum aestivum</name>
    <name type="common">Wheat</name>
    <dbReference type="NCBI Taxonomy" id="4565"/>
</organismHost>
<protein>
    <recommendedName>
        <fullName evidence="1 8">RNA-directed RNA polymerase</fullName>
        <ecNumber evidence="1 8">2.7.7.48</ecNumber>
    </recommendedName>
</protein>
<evidence type="ECO:0000256" key="8">
    <source>
        <dbReference type="RuleBase" id="RU363062"/>
    </source>
</evidence>
<organismHost>
    <name type="scientific">Zea mays</name>
    <name type="common">Maize</name>
    <dbReference type="NCBI Taxonomy" id="4577"/>
</organismHost>
<dbReference type="Pfam" id="PF00998">
    <property type="entry name" value="RdRP_3"/>
    <property type="match status" value="1"/>
</dbReference>
<name>B0FKK0_BYDVP</name>
<organismHost>
    <name type="scientific">Avena sativa</name>
    <name type="common">Oat</name>
    <dbReference type="NCBI Taxonomy" id="4498"/>
</organismHost>
<evidence type="ECO:0000256" key="9">
    <source>
        <dbReference type="SAM" id="Coils"/>
    </source>
</evidence>
<dbReference type="EMBL" id="EU332307">
    <property type="protein sequence ID" value="ABY73541.1"/>
    <property type="molecule type" value="Genomic_RNA"/>
</dbReference>
<dbReference type="GO" id="GO:0039694">
    <property type="term" value="P:viral RNA genome replication"/>
    <property type="evidence" value="ECO:0007669"/>
    <property type="project" value="InterPro"/>
</dbReference>